<sequence length="74" mass="7632">MAGDNVGLTVCRTQCAGWVPVLLYMKSVSEEYEGALPAVSAMASADSNALNEVSDCSPLVGLSAVPEATPPFEL</sequence>
<accession>A0A379FTN8</accession>
<proteinExistence type="predicted"/>
<name>A0A379FTN8_PRORE</name>
<reference evidence="1 2" key="1">
    <citation type="submission" date="2018-06" db="EMBL/GenBank/DDBJ databases">
        <authorList>
            <consortium name="Pathogen Informatics"/>
            <person name="Doyle S."/>
        </authorList>
    </citation>
    <scope>NUCLEOTIDE SEQUENCE [LARGE SCALE GENOMIC DNA]</scope>
    <source>
        <strain evidence="1 2">NCTC11801</strain>
    </source>
</reference>
<organism evidence="1 2">
    <name type="scientific">Providencia rettgeri</name>
    <dbReference type="NCBI Taxonomy" id="587"/>
    <lineage>
        <taxon>Bacteria</taxon>
        <taxon>Pseudomonadati</taxon>
        <taxon>Pseudomonadota</taxon>
        <taxon>Gammaproteobacteria</taxon>
        <taxon>Enterobacterales</taxon>
        <taxon>Morganellaceae</taxon>
        <taxon>Providencia</taxon>
    </lineage>
</organism>
<gene>
    <name evidence="1" type="ORF">NCTC11801_03090</name>
</gene>
<dbReference type="AlphaFoldDB" id="A0A379FTN8"/>
<dbReference type="EMBL" id="UGTZ01000001">
    <property type="protein sequence ID" value="SUC32115.1"/>
    <property type="molecule type" value="Genomic_DNA"/>
</dbReference>
<dbReference type="Proteomes" id="UP000254208">
    <property type="component" value="Unassembled WGS sequence"/>
</dbReference>
<evidence type="ECO:0000313" key="2">
    <source>
        <dbReference type="Proteomes" id="UP000254208"/>
    </source>
</evidence>
<evidence type="ECO:0000313" key="1">
    <source>
        <dbReference type="EMBL" id="SUC32115.1"/>
    </source>
</evidence>
<protein>
    <submittedName>
        <fullName evidence="1">Uncharacterized protein</fullName>
    </submittedName>
</protein>